<name>A0A4Z2G1B5_9TELE</name>
<dbReference type="OrthoDB" id="8983338at2759"/>
<organism evidence="2 3">
    <name type="scientific">Liparis tanakae</name>
    <name type="common">Tanaka's snailfish</name>
    <dbReference type="NCBI Taxonomy" id="230148"/>
    <lineage>
        <taxon>Eukaryota</taxon>
        <taxon>Metazoa</taxon>
        <taxon>Chordata</taxon>
        <taxon>Craniata</taxon>
        <taxon>Vertebrata</taxon>
        <taxon>Euteleostomi</taxon>
        <taxon>Actinopterygii</taxon>
        <taxon>Neopterygii</taxon>
        <taxon>Teleostei</taxon>
        <taxon>Neoteleostei</taxon>
        <taxon>Acanthomorphata</taxon>
        <taxon>Eupercaria</taxon>
        <taxon>Perciformes</taxon>
        <taxon>Cottioidei</taxon>
        <taxon>Cottales</taxon>
        <taxon>Liparidae</taxon>
        <taxon>Liparis</taxon>
    </lineage>
</organism>
<accession>A0A4Z2G1B5</accession>
<evidence type="ECO:0000256" key="1">
    <source>
        <dbReference type="SAM" id="MobiDB-lite"/>
    </source>
</evidence>
<reference evidence="2 3" key="1">
    <citation type="submission" date="2019-03" db="EMBL/GenBank/DDBJ databases">
        <title>First draft genome of Liparis tanakae, snailfish: a comprehensive survey of snailfish specific genes.</title>
        <authorList>
            <person name="Kim W."/>
            <person name="Song I."/>
            <person name="Jeong J.-H."/>
            <person name="Kim D."/>
            <person name="Kim S."/>
            <person name="Ryu S."/>
            <person name="Song J.Y."/>
            <person name="Lee S.K."/>
        </authorList>
    </citation>
    <scope>NUCLEOTIDE SEQUENCE [LARGE SCALE GENOMIC DNA]</scope>
    <source>
        <tissue evidence="2">Muscle</tissue>
    </source>
</reference>
<protein>
    <submittedName>
        <fullName evidence="2">Uncharacterized protein</fullName>
    </submittedName>
</protein>
<evidence type="ECO:0000313" key="2">
    <source>
        <dbReference type="EMBL" id="TNN46703.1"/>
    </source>
</evidence>
<feature type="region of interest" description="Disordered" evidence="1">
    <location>
        <begin position="1"/>
        <end position="105"/>
    </location>
</feature>
<sequence length="105" mass="12026">MDETVKPPRLTAIVNNSSRPGRPQYLPKRVDLRRRHQAMLARMKKAPQRPPNTPSRMKGMSSNRSEPYLLQAEEHASNRGAESNGDPGRRRSRENLRGTKQMHLS</sequence>
<comment type="caution">
    <text evidence="2">The sequence shown here is derived from an EMBL/GenBank/DDBJ whole genome shotgun (WGS) entry which is preliminary data.</text>
</comment>
<feature type="compositionally biased region" description="Basic residues" evidence="1">
    <location>
        <begin position="31"/>
        <end position="47"/>
    </location>
</feature>
<proteinExistence type="predicted"/>
<dbReference type="EMBL" id="SRLO01000778">
    <property type="protein sequence ID" value="TNN46703.1"/>
    <property type="molecule type" value="Genomic_DNA"/>
</dbReference>
<evidence type="ECO:0000313" key="3">
    <source>
        <dbReference type="Proteomes" id="UP000314294"/>
    </source>
</evidence>
<keyword evidence="3" id="KW-1185">Reference proteome</keyword>
<dbReference type="AlphaFoldDB" id="A0A4Z2G1B5"/>
<gene>
    <name evidence="2" type="ORF">EYF80_043111</name>
</gene>
<dbReference type="Proteomes" id="UP000314294">
    <property type="component" value="Unassembled WGS sequence"/>
</dbReference>
<feature type="compositionally biased region" description="Basic and acidic residues" evidence="1">
    <location>
        <begin position="87"/>
        <end position="97"/>
    </location>
</feature>